<evidence type="ECO:0008006" key="3">
    <source>
        <dbReference type="Google" id="ProtNLM"/>
    </source>
</evidence>
<dbReference type="Gene3D" id="3.40.50.1820">
    <property type="entry name" value="alpha/beta hydrolase"/>
    <property type="match status" value="1"/>
</dbReference>
<name>S7WXV9_ACIJU</name>
<evidence type="ECO:0000313" key="1">
    <source>
        <dbReference type="EMBL" id="EPR86867.1"/>
    </source>
</evidence>
<dbReference type="PATRIC" id="fig|1330047.3.peg.723"/>
<dbReference type="RefSeq" id="WP_004907672.1">
    <property type="nucleotide sequence ID" value="NZ_ASYZ01000033.1"/>
</dbReference>
<organism evidence="1 2">
    <name type="scientific">Acinetobacter junii CIP 107470 = MTCC 11364</name>
    <dbReference type="NCBI Taxonomy" id="1217666"/>
    <lineage>
        <taxon>Bacteria</taxon>
        <taxon>Pseudomonadati</taxon>
        <taxon>Pseudomonadota</taxon>
        <taxon>Gammaproteobacteria</taxon>
        <taxon>Moraxellales</taxon>
        <taxon>Moraxellaceae</taxon>
        <taxon>Acinetobacter</taxon>
    </lineage>
</organism>
<dbReference type="InterPro" id="IPR029058">
    <property type="entry name" value="AB_hydrolase_fold"/>
</dbReference>
<dbReference type="AlphaFoldDB" id="S7WXV9"/>
<comment type="caution">
    <text evidence="1">The sequence shown here is derived from an EMBL/GenBank/DDBJ whole genome shotgun (WGS) entry which is preliminary data.</text>
</comment>
<sequence>MSVVNLEVVYTACKNAYTRLHNDESACDPIDGFKEIKYEFDEKTHHGAVSYYNDNTKELIVAHRGSVTLKDWLDTDVRIALRAKQTPADLAAIDYTHRLINELRQKRQPISKIYLVGHSKAGHEAQVGAVNLIKGIPYTCITLNAPGINPKIKNPDVEYNHINIRVTTKLRGDIVSLAGGKPLGHTLNLQLGEGLFACHTMDSVKKAMEKHKDLAQMPVDELIKATRVNMNLNVKQPETPKKEMDYTKNTHNMSNLTVNKTEPNEHEVTAPRNKGRFKF</sequence>
<accession>S7WXV9</accession>
<dbReference type="EMBL" id="ASYZ01000033">
    <property type="protein sequence ID" value="EPR86867.1"/>
    <property type="molecule type" value="Genomic_DNA"/>
</dbReference>
<gene>
    <name evidence="1" type="ORF">L292_2101</name>
</gene>
<dbReference type="Pfam" id="PF11187">
    <property type="entry name" value="Mbeg1-like"/>
    <property type="match status" value="1"/>
</dbReference>
<protein>
    <recommendedName>
        <fullName evidence="3">Fungal lipase-like domain-containing protein</fullName>
    </recommendedName>
</protein>
<reference evidence="1 2" key="1">
    <citation type="submission" date="2013-05" db="EMBL/GenBank/DDBJ databases">
        <title>Genome assembly of Acinetobacter junii MTCC 11364.</title>
        <authorList>
            <person name="Khatri I."/>
            <person name="Singh N.K."/>
            <person name="Subramanian S."/>
            <person name="Mayilraj S."/>
        </authorList>
    </citation>
    <scope>NUCLEOTIDE SEQUENCE [LARGE SCALE GENOMIC DNA]</scope>
    <source>
        <strain evidence="1 2">MTCC 11364</strain>
    </source>
</reference>
<evidence type="ECO:0000313" key="2">
    <source>
        <dbReference type="Proteomes" id="UP000018420"/>
    </source>
</evidence>
<dbReference type="Proteomes" id="UP000018420">
    <property type="component" value="Unassembled WGS sequence"/>
</dbReference>
<dbReference type="SUPFAM" id="SSF53474">
    <property type="entry name" value="alpha/beta-Hydrolases"/>
    <property type="match status" value="1"/>
</dbReference>
<proteinExistence type="predicted"/>
<dbReference type="InterPro" id="IPR024499">
    <property type="entry name" value="Mbeg1-like"/>
</dbReference>